<gene>
    <name evidence="3" type="primary">yhaI</name>
    <name evidence="3" type="ORF">GAK29_00947</name>
</gene>
<feature type="transmembrane region" description="Helical" evidence="2">
    <location>
        <begin position="79"/>
        <end position="101"/>
    </location>
</feature>
<keyword evidence="2" id="KW-0472">Membrane</keyword>
<feature type="transmembrane region" description="Helical" evidence="2">
    <location>
        <begin position="113"/>
        <end position="133"/>
    </location>
</feature>
<feature type="region of interest" description="Disordered" evidence="1">
    <location>
        <begin position="1"/>
        <end position="25"/>
    </location>
</feature>
<feature type="compositionally biased region" description="Low complexity" evidence="1">
    <location>
        <begin position="202"/>
        <end position="212"/>
    </location>
</feature>
<name>A0A833UEB9_ACIBZ</name>
<keyword evidence="2" id="KW-1133">Transmembrane helix</keyword>
<evidence type="ECO:0000256" key="2">
    <source>
        <dbReference type="SAM" id="Phobius"/>
    </source>
</evidence>
<proteinExistence type="predicted"/>
<dbReference type="Pfam" id="PF05656">
    <property type="entry name" value="DUF805"/>
    <property type="match status" value="1"/>
</dbReference>
<feature type="compositionally biased region" description="Basic and acidic residues" evidence="1">
    <location>
        <begin position="213"/>
        <end position="229"/>
    </location>
</feature>
<reference evidence="4" key="1">
    <citation type="journal article" date="2020" name="MBio">
        <title>Horizontal gene transfer to a defensive symbiont with a reduced genome amongst a multipartite beetle microbiome.</title>
        <authorList>
            <person name="Waterworth S.C."/>
            <person name="Florez L.V."/>
            <person name="Rees E.R."/>
            <person name="Hertweck C."/>
            <person name="Kaltenpoth M."/>
            <person name="Kwan J.C."/>
        </authorList>
    </citation>
    <scope>NUCLEOTIDE SEQUENCE [LARGE SCALE GENOMIC DNA]</scope>
</reference>
<sequence length="253" mass="28136">MNPLETQTSMSQPHPASFSPNKDNPFSPKGRFGRLSYLAWLFIVSMLYSCVLFIIAGIAVVALMQTGSQNPAALLQSSLGYFVIFLAVIVVIAFTVINICIAIRRIHDLNKSGWLWLLFLIPIVNIIFGIYMMCAKGTEGNNNYGPQRQTEQTEKLLGSLYAIFLAIFIVAYGSIAVWMISMPGSMSENMESMEMTEHDSSSLEQELAQAAQELEHSNDEIEQSAHDAEQSTEAANQTENEDTHSNTQEVNQR</sequence>
<dbReference type="InterPro" id="IPR008523">
    <property type="entry name" value="DUF805"/>
</dbReference>
<evidence type="ECO:0000313" key="4">
    <source>
        <dbReference type="Proteomes" id="UP000490535"/>
    </source>
</evidence>
<dbReference type="EMBL" id="WNDP01000015">
    <property type="protein sequence ID" value="KAF1026980.1"/>
    <property type="molecule type" value="Genomic_DNA"/>
</dbReference>
<organism evidence="3 4">
    <name type="scientific">Acinetobacter bereziniae</name>
    <name type="common">Acinetobacter genomosp. 10</name>
    <dbReference type="NCBI Taxonomy" id="106648"/>
    <lineage>
        <taxon>Bacteria</taxon>
        <taxon>Pseudomonadati</taxon>
        <taxon>Pseudomonadota</taxon>
        <taxon>Gammaproteobacteria</taxon>
        <taxon>Moraxellales</taxon>
        <taxon>Moraxellaceae</taxon>
        <taxon>Acinetobacter</taxon>
    </lineage>
</organism>
<feature type="compositionally biased region" description="Polar residues" evidence="1">
    <location>
        <begin position="1"/>
        <end position="24"/>
    </location>
</feature>
<keyword evidence="2" id="KW-0812">Transmembrane</keyword>
<dbReference type="Proteomes" id="UP000490535">
    <property type="component" value="Unassembled WGS sequence"/>
</dbReference>
<feature type="transmembrane region" description="Helical" evidence="2">
    <location>
        <begin position="160"/>
        <end position="180"/>
    </location>
</feature>
<feature type="region of interest" description="Disordered" evidence="1">
    <location>
        <begin position="192"/>
        <end position="253"/>
    </location>
</feature>
<evidence type="ECO:0000256" key="1">
    <source>
        <dbReference type="SAM" id="MobiDB-lite"/>
    </source>
</evidence>
<feature type="transmembrane region" description="Helical" evidence="2">
    <location>
        <begin position="37"/>
        <end position="64"/>
    </location>
</feature>
<evidence type="ECO:0000313" key="3">
    <source>
        <dbReference type="EMBL" id="KAF1026980.1"/>
    </source>
</evidence>
<dbReference type="PANTHER" id="PTHR34980:SF3">
    <property type="entry name" value="BLR8105 PROTEIN"/>
    <property type="match status" value="1"/>
</dbReference>
<protein>
    <submittedName>
        <fullName evidence="3">Inner membrane protein YhaI</fullName>
    </submittedName>
</protein>
<dbReference type="GO" id="GO:0005886">
    <property type="term" value="C:plasma membrane"/>
    <property type="evidence" value="ECO:0007669"/>
    <property type="project" value="TreeGrafter"/>
</dbReference>
<accession>A0A833UEB9</accession>
<dbReference type="AlphaFoldDB" id="A0A833UEB9"/>
<dbReference type="PANTHER" id="PTHR34980">
    <property type="entry name" value="INNER MEMBRANE PROTEIN-RELATED-RELATED"/>
    <property type="match status" value="1"/>
</dbReference>
<comment type="caution">
    <text evidence="3">The sequence shown here is derived from an EMBL/GenBank/DDBJ whole genome shotgun (WGS) entry which is preliminary data.</text>
</comment>